<evidence type="ECO:0000256" key="1">
    <source>
        <dbReference type="SAM" id="Coils"/>
    </source>
</evidence>
<name>A0A1H8GDW7_9BACI</name>
<dbReference type="InterPro" id="IPR014239">
    <property type="entry name" value="YpeB_PepSY1-2"/>
</dbReference>
<proteinExistence type="predicted"/>
<keyword evidence="5" id="KW-1185">Reference proteome</keyword>
<evidence type="ECO:0000259" key="2">
    <source>
        <dbReference type="Pfam" id="PF14620"/>
    </source>
</evidence>
<protein>
    <submittedName>
        <fullName evidence="4">Spore germination protein</fullName>
    </submittedName>
</protein>
<reference evidence="4 5" key="1">
    <citation type="submission" date="2016-10" db="EMBL/GenBank/DDBJ databases">
        <authorList>
            <person name="de Groot N.N."/>
        </authorList>
    </citation>
    <scope>NUCLEOTIDE SEQUENCE [LARGE SCALE GENOMIC DNA]</scope>
    <source>
        <strain evidence="4 5">CGMCC 1.10434</strain>
    </source>
</reference>
<evidence type="ECO:0000259" key="3">
    <source>
        <dbReference type="Pfam" id="PF20769"/>
    </source>
</evidence>
<dbReference type="NCBIfam" id="TIGR02889">
    <property type="entry name" value="spore_YpeB"/>
    <property type="match status" value="1"/>
</dbReference>
<feature type="domain" description="Sporulation protein YpeB N-terminal" evidence="3">
    <location>
        <begin position="28"/>
        <end position="162"/>
    </location>
</feature>
<sequence length="449" mass="51293">MIKWIAIAILSIGLAGTAYWGFQQSNQRETLLIQNENNYQRAFHDLTYHLDLLYGKIGTTLALNTNEQLSPQMLEIWQLTSRAQTDVNQLPLVLLPFSKTEGFLSEIGDFTYDVAVRNLDDEPLSQEETEKLNGLYEAADEIRQELRTIQHEVMGKQLRWVDVELALTDMDPESENFIVDGFTTIEDSASNFTETHFQNLSATLPQQHERFSFLTGSDVSEVEAIDIIRKQFDLNEDLAIDLQKSGEGAQLQTYSGSFTHDDHHGYVEISEKGGHILSYMINRDFQEAAISLNDAQKKAEQLLEEQGLDQFIIMQASQFEQVGLFQFVGNQDDIWIYPDKIMVKVALDTGEIVGFSAADFYRNHRDRELSQPELSLEEAEEKVNQSLTIEDYHLAIVEDNEGNEVLTYAFFGTLNHDTYRIFIDANTGYEVVVELLQDVENNWGNRLTD</sequence>
<dbReference type="STRING" id="872970.SAMN04488134_10142"/>
<dbReference type="InterPro" id="IPR048402">
    <property type="entry name" value="YpeB_N"/>
</dbReference>
<dbReference type="OrthoDB" id="2372097at2"/>
<keyword evidence="1" id="KW-0175">Coiled coil</keyword>
<evidence type="ECO:0000313" key="4">
    <source>
        <dbReference type="EMBL" id="SEN42183.1"/>
    </source>
</evidence>
<dbReference type="Proteomes" id="UP000199300">
    <property type="component" value="Unassembled WGS sequence"/>
</dbReference>
<gene>
    <name evidence="4" type="ORF">SAMN04488134_10142</name>
</gene>
<feature type="domain" description="Sporulation protein YpeB PepSY1 and PepSY2" evidence="2">
    <location>
        <begin position="180"/>
        <end position="369"/>
    </location>
</feature>
<evidence type="ECO:0000313" key="5">
    <source>
        <dbReference type="Proteomes" id="UP000199300"/>
    </source>
</evidence>
<dbReference type="Pfam" id="PF14620">
    <property type="entry name" value="YPEB_PepSY1-2"/>
    <property type="match status" value="1"/>
</dbReference>
<dbReference type="AlphaFoldDB" id="A0A1H8GDW7"/>
<dbReference type="EMBL" id="FODJ01000001">
    <property type="protein sequence ID" value="SEN42183.1"/>
    <property type="molecule type" value="Genomic_DNA"/>
</dbReference>
<accession>A0A1H8GDW7</accession>
<dbReference type="RefSeq" id="WP_091493379.1">
    <property type="nucleotide sequence ID" value="NZ_FODJ01000001.1"/>
</dbReference>
<dbReference type="GO" id="GO:0009847">
    <property type="term" value="P:spore germination"/>
    <property type="evidence" value="ECO:0007669"/>
    <property type="project" value="InterPro"/>
</dbReference>
<dbReference type="Pfam" id="PF20769">
    <property type="entry name" value="YPEB_N"/>
    <property type="match status" value="1"/>
</dbReference>
<organism evidence="4 5">
    <name type="scientific">Amphibacillus marinus</name>
    <dbReference type="NCBI Taxonomy" id="872970"/>
    <lineage>
        <taxon>Bacteria</taxon>
        <taxon>Bacillati</taxon>
        <taxon>Bacillota</taxon>
        <taxon>Bacilli</taxon>
        <taxon>Bacillales</taxon>
        <taxon>Bacillaceae</taxon>
        <taxon>Amphibacillus</taxon>
    </lineage>
</organism>
<feature type="coiled-coil region" evidence="1">
    <location>
        <begin position="125"/>
        <end position="152"/>
    </location>
</feature>